<keyword evidence="3" id="KW-1185">Reference proteome</keyword>
<proteinExistence type="predicted"/>
<feature type="region of interest" description="Disordered" evidence="1">
    <location>
        <begin position="1"/>
        <end position="29"/>
    </location>
</feature>
<dbReference type="EMBL" id="JACHWJ010000001">
    <property type="protein sequence ID" value="MBB2956766.1"/>
    <property type="molecule type" value="Genomic_DNA"/>
</dbReference>
<dbReference type="RefSeq" id="WP_183623173.1">
    <property type="nucleotide sequence ID" value="NZ_JACHWJ010000001.1"/>
</dbReference>
<reference evidence="2 3" key="1">
    <citation type="submission" date="2020-08" db="EMBL/GenBank/DDBJ databases">
        <title>Sequencing the genomes of 1000 actinobacteria strains.</title>
        <authorList>
            <person name="Klenk H.-P."/>
        </authorList>
    </citation>
    <scope>NUCLEOTIDE SEQUENCE [LARGE SCALE GENOMIC DNA]</scope>
    <source>
        <strain evidence="2 3">DSM 20419</strain>
    </source>
</reference>
<accession>A0A7W4ULN5</accession>
<dbReference type="Proteomes" id="UP000545286">
    <property type="component" value="Unassembled WGS sequence"/>
</dbReference>
<name>A0A7W4ULN5_9MICO</name>
<sequence>MDSNHQPADSESAAEARELASVTELHPRRDDVEEIHEAVISSLVVNR</sequence>
<organism evidence="2 3">
    <name type="scientific">Pseudoclavibacter helvolus</name>
    <dbReference type="NCBI Taxonomy" id="255205"/>
    <lineage>
        <taxon>Bacteria</taxon>
        <taxon>Bacillati</taxon>
        <taxon>Actinomycetota</taxon>
        <taxon>Actinomycetes</taxon>
        <taxon>Micrococcales</taxon>
        <taxon>Microbacteriaceae</taxon>
        <taxon>Pseudoclavibacter</taxon>
    </lineage>
</organism>
<evidence type="ECO:0000313" key="3">
    <source>
        <dbReference type="Proteomes" id="UP000545286"/>
    </source>
</evidence>
<gene>
    <name evidence="2" type="ORF">FHX72_000878</name>
</gene>
<dbReference type="AlphaFoldDB" id="A0A7W4ULN5"/>
<evidence type="ECO:0000313" key="2">
    <source>
        <dbReference type="EMBL" id="MBB2956766.1"/>
    </source>
</evidence>
<comment type="caution">
    <text evidence="2">The sequence shown here is derived from an EMBL/GenBank/DDBJ whole genome shotgun (WGS) entry which is preliminary data.</text>
</comment>
<protein>
    <submittedName>
        <fullName evidence="2">Uncharacterized protein</fullName>
    </submittedName>
</protein>
<evidence type="ECO:0000256" key="1">
    <source>
        <dbReference type="SAM" id="MobiDB-lite"/>
    </source>
</evidence>